<dbReference type="EMBL" id="JAUSWC010000017">
    <property type="protein sequence ID" value="MDQ0489706.1"/>
    <property type="molecule type" value="Genomic_DNA"/>
</dbReference>
<proteinExistence type="predicted"/>
<dbReference type="Proteomes" id="UP001236795">
    <property type="component" value="Unassembled WGS sequence"/>
</dbReference>
<comment type="caution">
    <text evidence="1">The sequence shown here is derived from an EMBL/GenBank/DDBJ whole genome shotgun (WGS) entry which is preliminary data.</text>
</comment>
<sequence length="419" mass="46562">MTARRTQPRHCRDAALRVGLAEGAGWTVWTLTPAQVATLAEQDRLLQMHPETATRWRLKAKDRVGSVRLGAGDGTVQLTISPKVPVDRLLHLISYAPDRVAFDPRPVAADPRPDLLPALAHAFVSAADRALEHGVLHDYRETHDTLPVVRGRIRHADQLRRRPGVPVPLEVVYDDHTPDIPENRLLLAAARRLLRVPGIDPAPRAALQRLTARLDGVRVLPSGAPAPRWTPDRRNARYAHALALAELVLRGASYELGDGREIAVDGMLVTMWRLFEAYLARAVGEALRHRVGGRPEPQDRNFSLDTAGRHVLKPDLVHYLPSPRDGALRQAVILDAKFKTKPQRDDLYQMTAYCVRLGLTEGHLVYASGRPGVVEVPVGEERLRIWRHVVDLSRPWRDLAADIDALAESVDIARDSGTL</sequence>
<evidence type="ECO:0000313" key="1">
    <source>
        <dbReference type="EMBL" id="MDQ0489706.1"/>
    </source>
</evidence>
<gene>
    <name evidence="1" type="ORF">QO019_004583</name>
</gene>
<organism evidence="1 2">
    <name type="scientific">Streptomyces thermodiastaticus</name>
    <dbReference type="NCBI Taxonomy" id="44061"/>
    <lineage>
        <taxon>Bacteria</taxon>
        <taxon>Bacillati</taxon>
        <taxon>Actinomycetota</taxon>
        <taxon>Actinomycetes</taxon>
        <taxon>Kitasatosporales</taxon>
        <taxon>Streptomycetaceae</taxon>
        <taxon>Streptomyces</taxon>
    </lineage>
</organism>
<name>A0ABU0KJW3_9ACTN</name>
<dbReference type="PANTHER" id="PTHR38733:SF1">
    <property type="entry name" value="TYPE IV METHYL-DIRECTED RESTRICTION ENZYME ECOKMCRBC"/>
    <property type="match status" value="1"/>
</dbReference>
<dbReference type="InterPro" id="IPR019292">
    <property type="entry name" value="McrC"/>
</dbReference>
<accession>A0ABU0KJW3</accession>
<dbReference type="RefSeq" id="WP_258902179.1">
    <property type="nucleotide sequence ID" value="NZ_JAUSWC010000017.1"/>
</dbReference>
<dbReference type="PANTHER" id="PTHR38733">
    <property type="entry name" value="PROTEIN MCRC"/>
    <property type="match status" value="1"/>
</dbReference>
<keyword evidence="2" id="KW-1185">Reference proteome</keyword>
<reference evidence="1 2" key="1">
    <citation type="submission" date="2023-07" db="EMBL/GenBank/DDBJ databases">
        <title>Genomic Encyclopedia of Type Strains, Phase IV (KMG-IV): sequencing the most valuable type-strain genomes for metagenomic binning, comparative biology and taxonomic classification.</title>
        <authorList>
            <person name="Goeker M."/>
        </authorList>
    </citation>
    <scope>NUCLEOTIDE SEQUENCE [LARGE SCALE GENOMIC DNA]</scope>
    <source>
        <strain evidence="1 2">DSM 40573</strain>
    </source>
</reference>
<dbReference type="Pfam" id="PF10117">
    <property type="entry name" value="McrBC"/>
    <property type="match status" value="1"/>
</dbReference>
<protein>
    <submittedName>
        <fullName evidence="1">5-methylcytosine-specific restriction enzyme subunit McrC</fullName>
    </submittedName>
</protein>
<evidence type="ECO:0000313" key="2">
    <source>
        <dbReference type="Proteomes" id="UP001236795"/>
    </source>
</evidence>